<gene>
    <name evidence="10" type="ORF">J2Z42_002228</name>
</gene>
<evidence type="ECO:0000259" key="9">
    <source>
        <dbReference type="PROSITE" id="PS50109"/>
    </source>
</evidence>
<keyword evidence="11" id="KW-1185">Reference proteome</keyword>
<feature type="transmembrane region" description="Helical" evidence="8">
    <location>
        <begin position="12"/>
        <end position="35"/>
    </location>
</feature>
<dbReference type="InterPro" id="IPR036890">
    <property type="entry name" value="HATPase_C_sf"/>
</dbReference>
<dbReference type="Pfam" id="PF13188">
    <property type="entry name" value="PAS_8"/>
    <property type="match status" value="1"/>
</dbReference>
<feature type="transmembrane region" description="Helical" evidence="8">
    <location>
        <begin position="109"/>
        <end position="127"/>
    </location>
</feature>
<proteinExistence type="predicted"/>
<dbReference type="PROSITE" id="PS50109">
    <property type="entry name" value="HIS_KIN"/>
    <property type="match status" value="1"/>
</dbReference>
<accession>A0ABS4KU03</accession>
<keyword evidence="8" id="KW-1133">Transmembrane helix</keyword>
<dbReference type="InterPro" id="IPR000014">
    <property type="entry name" value="PAS"/>
</dbReference>
<evidence type="ECO:0000256" key="8">
    <source>
        <dbReference type="SAM" id="Phobius"/>
    </source>
</evidence>
<dbReference type="InterPro" id="IPR035965">
    <property type="entry name" value="PAS-like_dom_sf"/>
</dbReference>
<feature type="transmembrane region" description="Helical" evidence="8">
    <location>
        <begin position="47"/>
        <end position="66"/>
    </location>
</feature>
<organism evidence="10 11">
    <name type="scientific">Clostridium algifaecis</name>
    <dbReference type="NCBI Taxonomy" id="1472040"/>
    <lineage>
        <taxon>Bacteria</taxon>
        <taxon>Bacillati</taxon>
        <taxon>Bacillota</taxon>
        <taxon>Clostridia</taxon>
        <taxon>Eubacteriales</taxon>
        <taxon>Clostridiaceae</taxon>
        <taxon>Clostridium</taxon>
    </lineage>
</organism>
<dbReference type="SUPFAM" id="SSF55785">
    <property type="entry name" value="PYP-like sensor domain (PAS domain)"/>
    <property type="match status" value="1"/>
</dbReference>
<evidence type="ECO:0000256" key="2">
    <source>
        <dbReference type="ARBA" id="ARBA00012438"/>
    </source>
</evidence>
<evidence type="ECO:0000256" key="7">
    <source>
        <dbReference type="SAM" id="Coils"/>
    </source>
</evidence>
<dbReference type="PANTHER" id="PTHR43711">
    <property type="entry name" value="TWO-COMPONENT HISTIDINE KINASE"/>
    <property type="match status" value="1"/>
</dbReference>
<feature type="transmembrane region" description="Helical" evidence="8">
    <location>
        <begin position="86"/>
        <end position="103"/>
    </location>
</feature>
<dbReference type="InterPro" id="IPR050736">
    <property type="entry name" value="Sensor_HK_Regulatory"/>
</dbReference>
<dbReference type="Gene3D" id="1.10.287.130">
    <property type="match status" value="1"/>
</dbReference>
<dbReference type="RefSeq" id="WP_209702778.1">
    <property type="nucleotide sequence ID" value="NZ_JAGGLM010000016.1"/>
</dbReference>
<dbReference type="InterPro" id="IPR036097">
    <property type="entry name" value="HisK_dim/P_sf"/>
</dbReference>
<dbReference type="InterPro" id="IPR003661">
    <property type="entry name" value="HisK_dim/P_dom"/>
</dbReference>
<comment type="caution">
    <text evidence="10">The sequence shown here is derived from an EMBL/GenBank/DDBJ whole genome shotgun (WGS) entry which is preliminary data.</text>
</comment>
<dbReference type="SMART" id="SM00387">
    <property type="entry name" value="HATPase_c"/>
    <property type="match status" value="1"/>
</dbReference>
<evidence type="ECO:0000256" key="1">
    <source>
        <dbReference type="ARBA" id="ARBA00000085"/>
    </source>
</evidence>
<evidence type="ECO:0000313" key="11">
    <source>
        <dbReference type="Proteomes" id="UP001519307"/>
    </source>
</evidence>
<dbReference type="NCBIfam" id="TIGR00229">
    <property type="entry name" value="sensory_box"/>
    <property type="match status" value="1"/>
</dbReference>
<dbReference type="Proteomes" id="UP001519307">
    <property type="component" value="Unassembled WGS sequence"/>
</dbReference>
<dbReference type="Pfam" id="PF00512">
    <property type="entry name" value="HisKA"/>
    <property type="match status" value="1"/>
</dbReference>
<comment type="catalytic activity">
    <reaction evidence="1">
        <text>ATP + protein L-histidine = ADP + protein N-phospho-L-histidine.</text>
        <dbReference type="EC" id="2.7.13.3"/>
    </reaction>
</comment>
<dbReference type="InterPro" id="IPR005467">
    <property type="entry name" value="His_kinase_dom"/>
</dbReference>
<dbReference type="SUPFAM" id="SSF47384">
    <property type="entry name" value="Homodimeric domain of signal transducing histidine kinase"/>
    <property type="match status" value="1"/>
</dbReference>
<feature type="domain" description="Histidine kinase" evidence="9">
    <location>
        <begin position="367"/>
        <end position="589"/>
    </location>
</feature>
<dbReference type="InterPro" id="IPR003594">
    <property type="entry name" value="HATPase_dom"/>
</dbReference>
<dbReference type="SUPFAM" id="SSF55874">
    <property type="entry name" value="ATPase domain of HSP90 chaperone/DNA topoisomerase II/histidine kinase"/>
    <property type="match status" value="1"/>
</dbReference>
<evidence type="ECO:0000256" key="5">
    <source>
        <dbReference type="ARBA" id="ARBA00022777"/>
    </source>
</evidence>
<evidence type="ECO:0000256" key="3">
    <source>
        <dbReference type="ARBA" id="ARBA00022553"/>
    </source>
</evidence>
<keyword evidence="6" id="KW-0902">Two-component regulatory system</keyword>
<dbReference type="EC" id="2.7.13.3" evidence="2"/>
<dbReference type="CDD" id="cd16922">
    <property type="entry name" value="HATPase_EvgS-ArcB-TorS-like"/>
    <property type="match status" value="1"/>
</dbReference>
<keyword evidence="8" id="KW-0812">Transmembrane</keyword>
<dbReference type="Gene3D" id="3.30.565.10">
    <property type="entry name" value="Histidine kinase-like ATPase, C-terminal domain"/>
    <property type="match status" value="1"/>
</dbReference>
<keyword evidence="5" id="KW-0418">Kinase</keyword>
<evidence type="ECO:0000313" key="10">
    <source>
        <dbReference type="EMBL" id="MBP2033525.1"/>
    </source>
</evidence>
<dbReference type="InterPro" id="IPR004358">
    <property type="entry name" value="Sig_transdc_His_kin-like_C"/>
</dbReference>
<evidence type="ECO:0000256" key="6">
    <source>
        <dbReference type="ARBA" id="ARBA00023012"/>
    </source>
</evidence>
<feature type="coiled-coil region" evidence="7">
    <location>
        <begin position="181"/>
        <end position="208"/>
    </location>
</feature>
<keyword evidence="3" id="KW-0597">Phosphoprotein</keyword>
<keyword evidence="8" id="KW-0472">Membrane</keyword>
<dbReference type="PRINTS" id="PR00344">
    <property type="entry name" value="BCTRLSENSOR"/>
</dbReference>
<evidence type="ECO:0000256" key="4">
    <source>
        <dbReference type="ARBA" id="ARBA00022679"/>
    </source>
</evidence>
<dbReference type="PANTHER" id="PTHR43711:SF26">
    <property type="entry name" value="SENSOR HISTIDINE KINASE RCSC"/>
    <property type="match status" value="1"/>
</dbReference>
<dbReference type="Pfam" id="PF02518">
    <property type="entry name" value="HATPase_c"/>
    <property type="match status" value="1"/>
</dbReference>
<protein>
    <recommendedName>
        <fullName evidence="2">histidine kinase</fullName>
        <ecNumber evidence="2">2.7.13.3</ecNumber>
    </recommendedName>
</protein>
<reference evidence="10 11" key="1">
    <citation type="submission" date="2021-03" db="EMBL/GenBank/DDBJ databases">
        <title>Genomic Encyclopedia of Type Strains, Phase IV (KMG-IV): sequencing the most valuable type-strain genomes for metagenomic binning, comparative biology and taxonomic classification.</title>
        <authorList>
            <person name="Goeker M."/>
        </authorList>
    </citation>
    <scope>NUCLEOTIDE SEQUENCE [LARGE SCALE GENOMIC DNA]</scope>
    <source>
        <strain evidence="10 11">DSM 28783</strain>
    </source>
</reference>
<keyword evidence="7" id="KW-0175">Coiled coil</keyword>
<dbReference type="CDD" id="cd00082">
    <property type="entry name" value="HisKA"/>
    <property type="match status" value="1"/>
</dbReference>
<dbReference type="Gene3D" id="3.30.450.20">
    <property type="entry name" value="PAS domain"/>
    <property type="match status" value="1"/>
</dbReference>
<keyword evidence="4" id="KW-0808">Transferase</keyword>
<name>A0ABS4KU03_9CLOT</name>
<sequence>MKYLRSERQKKIYDIISIVKLVSLLFCFIIIYSTLYIKDKHLHLDDGINRLLIIELLICSMLFIYLLGHIFSQRIFRSAYFKQEQIIEDLIFLALFSIVNILYKGNVPEYKFMFLFIIIVSTIELGLKYGIVTALISSFSILTIDLIYFPVSQNGVNFQFQNDLIVAAVYILTAWPLGHYVEIENYNLKKKDKELKNLNKELTIKEFQHRDMEQMLLNNEICYNLLIENSRDAIFVHRYGRFIFINDSAAKFVGISDYNKLSDMCIYDFVPEKGKKFVSDEMYKIYNEKQSRYTFYQKILNGNGQIVDVQNISTYFIYDGKPTILSIIHDITTEKQVERLQKDVKKNIDLLNKSRQLNKLITEFLANISHELKTPLNVIFSAIQVLDLNRNFNSKEFKNKQNKYLRIMKQNCYRLMRLISNLLDITKINSGFLKLNLHNRDIVSLVEDITLSIVPYFESRKIELTFDTDVEEKIMAVDSDKMERIILNLLSNSIKFTKPGGRIFVNINDKENVVLIKVRDTGIGIPEDKMSIIFERFGQVNKSFRREREGSGIGLYLVKSFVELHGGKIYVKSKLGIGSEFIIKIPVKVLDEKYNQDDFLYENNDEKINMEFSDIY</sequence>
<dbReference type="EMBL" id="JAGGLM010000016">
    <property type="protein sequence ID" value="MBP2033525.1"/>
    <property type="molecule type" value="Genomic_DNA"/>
</dbReference>
<dbReference type="SMART" id="SM00388">
    <property type="entry name" value="HisKA"/>
    <property type="match status" value="1"/>
</dbReference>